<feature type="region of interest" description="Disordered" evidence="3">
    <location>
        <begin position="616"/>
        <end position="666"/>
    </location>
</feature>
<evidence type="ECO:0000256" key="3">
    <source>
        <dbReference type="SAM" id="MobiDB-lite"/>
    </source>
</evidence>
<feature type="repeat" description="Pumilio" evidence="2">
    <location>
        <begin position="420"/>
        <end position="455"/>
    </location>
</feature>
<dbReference type="EMBL" id="JABAHT010000567">
    <property type="protein sequence ID" value="KAF4654044.1"/>
    <property type="molecule type" value="Genomic_DNA"/>
</dbReference>
<feature type="compositionally biased region" description="Polar residues" evidence="3">
    <location>
        <begin position="1"/>
        <end position="15"/>
    </location>
</feature>
<name>A0A7J6L444_PEROL</name>
<dbReference type="PANTHER" id="PTHR12537:SF12">
    <property type="entry name" value="MATERNAL PROTEIN PUMILIO"/>
    <property type="match status" value="1"/>
</dbReference>
<dbReference type="SMART" id="SM00025">
    <property type="entry name" value="Pumilio"/>
    <property type="match status" value="6"/>
</dbReference>
<dbReference type="InterPro" id="IPR001313">
    <property type="entry name" value="Pumilio_RNA-bd_rpt"/>
</dbReference>
<dbReference type="Pfam" id="PF00806">
    <property type="entry name" value="PUF"/>
    <property type="match status" value="6"/>
</dbReference>
<protein>
    <recommendedName>
        <fullName evidence="4">PUM-HD domain-containing protein</fullName>
    </recommendedName>
</protein>
<feature type="region of interest" description="Disordered" evidence="3">
    <location>
        <begin position="1"/>
        <end position="20"/>
    </location>
</feature>
<sequence length="666" mass="71834">MTSTTSSPIGNNIFDTTHHHDKEEVDSFAADLTTTSNSDIDHLPVSVFGSEPPGTPPVNPTIAPPPGLSPNGYVSAEGDTQPAQVYIGTDILTVHLPKGVLLAMSLARGEDHGSLSSPYTIDEINSASMLVQELTRNAGHIDFGDLLAAEGLGDTQSSRLTEESKLTVESPRERLPSINIHHDDPFSSPSTMTYSIPSSNSSSRSGAPTSAPAKLASSTIDTSAIDRYTNGLLGDAPSPKFTSGSSNGVGGGLSGSAGSLQLPGVVEDGCNQGRSGRRSSSSFEFERRSTSGSANGNSPISDVVRMSREAKGSARVQEYMETATEEERSLIIREQLAPNVVPLSMHTHGCRVIQNAIEVGSVQDCRFLAAGTGPHVLELCADVNGNHVMQKFIECLPSEEVQFIVDALVGKDDATSKSAHTACHVLRLAVHCYGCRVLQRLLQKCDMKQKIPILDAVVYGTSDASERRMLVNDQFGNYVVQHSIQFGRPEDRHIIAHDFLLPFVGDLCSNKFGSNVVEKSLECCDIDDKRALVKVLLTPVTAGVPASCPIVSMMKDRYANYVVGRILNHDEREMPEVKVVRRLVEDNVEVLKKFTYGWYMIEKLQRAGRINVPGLGKAPPKNALSVPNNRRRASSSAYSSYTDASFSGNTRRRRSSVTSPHVDARA</sequence>
<dbReference type="InterPro" id="IPR016024">
    <property type="entry name" value="ARM-type_fold"/>
</dbReference>
<dbReference type="Gene3D" id="1.25.10.10">
    <property type="entry name" value="Leucine-rich Repeat Variant"/>
    <property type="match status" value="1"/>
</dbReference>
<feature type="region of interest" description="Disordered" evidence="3">
    <location>
        <begin position="154"/>
        <end position="218"/>
    </location>
</feature>
<organism evidence="5 7">
    <name type="scientific">Perkinsus olseni</name>
    <name type="common">Perkinsus atlanticus</name>
    <dbReference type="NCBI Taxonomy" id="32597"/>
    <lineage>
        <taxon>Eukaryota</taxon>
        <taxon>Sar</taxon>
        <taxon>Alveolata</taxon>
        <taxon>Perkinsozoa</taxon>
        <taxon>Perkinsea</taxon>
        <taxon>Perkinsida</taxon>
        <taxon>Perkinsidae</taxon>
        <taxon>Perkinsus</taxon>
    </lineage>
</organism>
<evidence type="ECO:0000313" key="6">
    <source>
        <dbReference type="EMBL" id="KAF4672913.1"/>
    </source>
</evidence>
<evidence type="ECO:0000256" key="2">
    <source>
        <dbReference type="PROSITE-ProRule" id="PRU00317"/>
    </source>
</evidence>
<dbReference type="Proteomes" id="UP000570595">
    <property type="component" value="Unassembled WGS sequence"/>
</dbReference>
<proteinExistence type="predicted"/>
<evidence type="ECO:0000256" key="1">
    <source>
        <dbReference type="ARBA" id="ARBA00022737"/>
    </source>
</evidence>
<dbReference type="PROSITE" id="PS50303">
    <property type="entry name" value="PUM_HD"/>
    <property type="match status" value="1"/>
</dbReference>
<feature type="compositionally biased region" description="Low complexity" evidence="3">
    <location>
        <begin position="190"/>
        <end position="213"/>
    </location>
</feature>
<gene>
    <name evidence="6" type="ORF">FOL46_008155</name>
    <name evidence="5" type="ORF">FOZ61_008503</name>
</gene>
<dbReference type="GO" id="GO:0010608">
    <property type="term" value="P:post-transcriptional regulation of gene expression"/>
    <property type="evidence" value="ECO:0007669"/>
    <property type="project" value="TreeGrafter"/>
</dbReference>
<evidence type="ECO:0000313" key="7">
    <source>
        <dbReference type="Proteomes" id="UP000570595"/>
    </source>
</evidence>
<dbReference type="OrthoDB" id="668540at2759"/>
<feature type="compositionally biased region" description="Basic and acidic residues" evidence="3">
    <location>
        <begin position="160"/>
        <end position="185"/>
    </location>
</feature>
<keyword evidence="1" id="KW-0677">Repeat</keyword>
<dbReference type="InterPro" id="IPR033133">
    <property type="entry name" value="PUM-HD"/>
</dbReference>
<evidence type="ECO:0000313" key="8">
    <source>
        <dbReference type="Proteomes" id="UP000572268"/>
    </source>
</evidence>
<comment type="caution">
    <text evidence="5">The sequence shown here is derived from an EMBL/GenBank/DDBJ whole genome shotgun (WGS) entry which is preliminary data.</text>
</comment>
<dbReference type="GO" id="GO:0003729">
    <property type="term" value="F:mRNA binding"/>
    <property type="evidence" value="ECO:0007669"/>
    <property type="project" value="TreeGrafter"/>
</dbReference>
<dbReference type="InterPro" id="IPR011989">
    <property type="entry name" value="ARM-like"/>
</dbReference>
<dbReference type="Proteomes" id="UP000572268">
    <property type="component" value="Unassembled WGS sequence"/>
</dbReference>
<dbReference type="PANTHER" id="PTHR12537">
    <property type="entry name" value="RNA BINDING PROTEIN PUMILIO-RELATED"/>
    <property type="match status" value="1"/>
</dbReference>
<evidence type="ECO:0000259" key="4">
    <source>
        <dbReference type="PROSITE" id="PS50303"/>
    </source>
</evidence>
<feature type="compositionally biased region" description="Low complexity" evidence="3">
    <location>
        <begin position="634"/>
        <end position="647"/>
    </location>
</feature>
<evidence type="ECO:0000313" key="5">
    <source>
        <dbReference type="EMBL" id="KAF4654044.1"/>
    </source>
</evidence>
<dbReference type="GO" id="GO:0005737">
    <property type="term" value="C:cytoplasm"/>
    <property type="evidence" value="ECO:0007669"/>
    <property type="project" value="TreeGrafter"/>
</dbReference>
<feature type="region of interest" description="Disordered" evidence="3">
    <location>
        <begin position="236"/>
        <end position="304"/>
    </location>
</feature>
<feature type="repeat" description="Pumilio" evidence="2">
    <location>
        <begin position="462"/>
        <end position="497"/>
    </location>
</feature>
<dbReference type="PROSITE" id="PS50302">
    <property type="entry name" value="PUM"/>
    <property type="match status" value="4"/>
</dbReference>
<feature type="domain" description="PUM-HD" evidence="4">
    <location>
        <begin position="236"/>
        <end position="608"/>
    </location>
</feature>
<dbReference type="AlphaFoldDB" id="A0A7J6L444"/>
<dbReference type="SUPFAM" id="SSF48371">
    <property type="entry name" value="ARM repeat"/>
    <property type="match status" value="1"/>
</dbReference>
<feature type="repeat" description="Pumilio" evidence="2">
    <location>
        <begin position="366"/>
        <end position="406"/>
    </location>
</feature>
<accession>A0A7J6L444</accession>
<reference evidence="7 8" key="1">
    <citation type="submission" date="2020-04" db="EMBL/GenBank/DDBJ databases">
        <title>Perkinsus olseni comparative genomics.</title>
        <authorList>
            <person name="Bogema D.R."/>
        </authorList>
    </citation>
    <scope>NUCLEOTIDE SEQUENCE [LARGE SCALE GENOMIC DNA]</scope>
    <source>
        <strain evidence="5">ATCC PRA-179</strain>
        <strain evidence="6">ATCC PRA-31</strain>
    </source>
</reference>
<feature type="repeat" description="Pumilio" evidence="2">
    <location>
        <begin position="498"/>
        <end position="534"/>
    </location>
</feature>
<dbReference type="EMBL" id="JABANN010000063">
    <property type="protein sequence ID" value="KAF4672913.1"/>
    <property type="molecule type" value="Genomic_DNA"/>
</dbReference>